<dbReference type="Proteomes" id="UP001604277">
    <property type="component" value="Unassembled WGS sequence"/>
</dbReference>
<sequence>MTTSKSLKDWVGMTKNIVGALVIDDEVKFGDACPRFEKIASWNEMTRSVAEMGNSGPRDGIATSNSQSVGSQNYLTGPGVQKIWRIFFGAWCIISRIVHVLEEDSVDIASMYLLGDAKLCWRTRLQKDESTDRLNVAEKLNKEPLNSKDSGTSRPVKNYNGCFICTGASSGKGVPYMEKVNVMILDEHQTDCVEELVTQVNPLLLVAE</sequence>
<evidence type="ECO:0000313" key="1">
    <source>
        <dbReference type="EMBL" id="KAL2549437.1"/>
    </source>
</evidence>
<dbReference type="EMBL" id="JBFOLJ010000003">
    <property type="protein sequence ID" value="KAL2549437.1"/>
    <property type="molecule type" value="Genomic_DNA"/>
</dbReference>
<comment type="caution">
    <text evidence="1">The sequence shown here is derived from an EMBL/GenBank/DDBJ whole genome shotgun (WGS) entry which is preliminary data.</text>
</comment>
<name>A0ABD1WIP4_9LAMI</name>
<reference evidence="2" key="1">
    <citation type="submission" date="2024-07" db="EMBL/GenBank/DDBJ databases">
        <title>Two chromosome-level genome assemblies of Korean endemic species Abeliophyllum distichum and Forsythia ovata (Oleaceae).</title>
        <authorList>
            <person name="Jang H."/>
        </authorList>
    </citation>
    <scope>NUCLEOTIDE SEQUENCE [LARGE SCALE GENOMIC DNA]</scope>
</reference>
<accession>A0ABD1WIP4</accession>
<keyword evidence="2" id="KW-1185">Reference proteome</keyword>
<proteinExistence type="predicted"/>
<protein>
    <submittedName>
        <fullName evidence="1">Uncharacterized protein</fullName>
    </submittedName>
</protein>
<organism evidence="1 2">
    <name type="scientific">Forsythia ovata</name>
    <dbReference type="NCBI Taxonomy" id="205694"/>
    <lineage>
        <taxon>Eukaryota</taxon>
        <taxon>Viridiplantae</taxon>
        <taxon>Streptophyta</taxon>
        <taxon>Embryophyta</taxon>
        <taxon>Tracheophyta</taxon>
        <taxon>Spermatophyta</taxon>
        <taxon>Magnoliopsida</taxon>
        <taxon>eudicotyledons</taxon>
        <taxon>Gunneridae</taxon>
        <taxon>Pentapetalae</taxon>
        <taxon>asterids</taxon>
        <taxon>lamiids</taxon>
        <taxon>Lamiales</taxon>
        <taxon>Oleaceae</taxon>
        <taxon>Forsythieae</taxon>
        <taxon>Forsythia</taxon>
    </lineage>
</organism>
<dbReference type="AlphaFoldDB" id="A0ABD1WIP4"/>
<evidence type="ECO:0000313" key="2">
    <source>
        <dbReference type="Proteomes" id="UP001604277"/>
    </source>
</evidence>
<gene>
    <name evidence="1" type="ORF">Fot_10967</name>
</gene>